<protein>
    <submittedName>
        <fullName evidence="2">Membrane protein YizD</fullName>
    </submittedName>
</protein>
<comment type="caution">
    <text evidence="2">The sequence shown here is derived from an EMBL/GenBank/DDBJ whole genome shotgun (WGS) entry which is preliminary data.</text>
</comment>
<keyword evidence="3" id="KW-1185">Reference proteome</keyword>
<organism evidence="2 3">
    <name type="scientific">Oceanobacillus caeni</name>
    <dbReference type="NCBI Taxonomy" id="405946"/>
    <lineage>
        <taxon>Bacteria</taxon>
        <taxon>Bacillati</taxon>
        <taxon>Bacillota</taxon>
        <taxon>Bacilli</taxon>
        <taxon>Bacillales</taxon>
        <taxon>Bacillaceae</taxon>
        <taxon>Oceanobacillus</taxon>
    </lineage>
</organism>
<reference evidence="2 3" key="1">
    <citation type="submission" date="2015-07" db="EMBL/GenBank/DDBJ databases">
        <title>High-quality draft genome sequence of Oceanobacillus caeni HM6, a bacillus isolated from a human feces.</title>
        <authorList>
            <person name="Kumar J."/>
            <person name="Verma M.K."/>
            <person name="Pandey R."/>
            <person name="Bhambi M."/>
            <person name="Chauhan N."/>
        </authorList>
    </citation>
    <scope>NUCLEOTIDE SEQUENCE [LARGE SCALE GENOMIC DNA]</scope>
    <source>
        <strain evidence="2 3">HM6</strain>
    </source>
</reference>
<keyword evidence="1" id="KW-1133">Transmembrane helix</keyword>
<gene>
    <name evidence="2" type="ORF">AFL42_10410</name>
</gene>
<dbReference type="RefSeq" id="WP_047184457.1">
    <property type="nucleotide sequence ID" value="NZ_JBHTNP010000104.1"/>
</dbReference>
<keyword evidence="1" id="KW-0812">Transmembrane</keyword>
<dbReference type="EMBL" id="LGTK01000032">
    <property type="protein sequence ID" value="KPH74403.1"/>
    <property type="molecule type" value="Genomic_DNA"/>
</dbReference>
<keyword evidence="1" id="KW-0472">Membrane</keyword>
<proteinExistence type="predicted"/>
<sequence length="60" mass="7200">MQLLFPLFFFVLALIAFGLNILGIMQLIPIYITLPILFIAIYLTIYSLFNQNTYRRRRMR</sequence>
<dbReference type="Proteomes" id="UP000037854">
    <property type="component" value="Unassembled WGS sequence"/>
</dbReference>
<evidence type="ECO:0000256" key="1">
    <source>
        <dbReference type="SAM" id="Phobius"/>
    </source>
</evidence>
<evidence type="ECO:0000313" key="2">
    <source>
        <dbReference type="EMBL" id="KPH74403.1"/>
    </source>
</evidence>
<accession>A0ABR5MIM4</accession>
<evidence type="ECO:0000313" key="3">
    <source>
        <dbReference type="Proteomes" id="UP000037854"/>
    </source>
</evidence>
<feature type="transmembrane region" description="Helical" evidence="1">
    <location>
        <begin position="28"/>
        <end position="49"/>
    </location>
</feature>
<name>A0ABR5MIM4_9BACI</name>